<evidence type="ECO:0000256" key="1">
    <source>
        <dbReference type="ARBA" id="ARBA00004141"/>
    </source>
</evidence>
<dbReference type="InterPro" id="IPR017974">
    <property type="entry name" value="Claudin_CS"/>
</dbReference>
<evidence type="ECO:0000313" key="7">
    <source>
        <dbReference type="EMBL" id="CAD5229109.1"/>
    </source>
</evidence>
<accession>A0A811LLX7</accession>
<keyword evidence="3 6" id="KW-1133">Transmembrane helix</keyword>
<dbReference type="Gene3D" id="1.20.140.150">
    <property type="match status" value="1"/>
</dbReference>
<dbReference type="FunFam" id="1.20.140.150:FF:000042">
    <property type="entry name" value="Clc-like protein 2"/>
    <property type="match status" value="1"/>
</dbReference>
<comment type="similarity">
    <text evidence="5">Belongs to the Clc family.</text>
</comment>
<feature type="transmembrane region" description="Helical" evidence="6">
    <location>
        <begin position="171"/>
        <end position="195"/>
    </location>
</feature>
<evidence type="ECO:0000256" key="2">
    <source>
        <dbReference type="ARBA" id="ARBA00022692"/>
    </source>
</evidence>
<dbReference type="Proteomes" id="UP000783686">
    <property type="component" value="Unassembled WGS sequence"/>
</dbReference>
<dbReference type="PANTHER" id="PTHR10671">
    <property type="entry name" value="EPITHELIAL MEMBRANE PROTEIN-RELATED"/>
    <property type="match status" value="1"/>
</dbReference>
<evidence type="ECO:0000256" key="3">
    <source>
        <dbReference type="ARBA" id="ARBA00022989"/>
    </source>
</evidence>
<evidence type="ECO:0008006" key="9">
    <source>
        <dbReference type="Google" id="ProtNLM"/>
    </source>
</evidence>
<sequence length="239" mass="27670">MIPLRPLQIGALVFAVIAFFVTFAALLTPAWQVVYAREIQQWIQSGLWLNCQTRPSGMYTCTYSFSEHDFDFYTSAETINLRTPPFYPWQRHLLAVFLIAQLITFFSFSSFFCSLSQKTRRLSAISFAVLVSITFLIHAGATLAFAVFTQMVEYRFYHVSVSGIYEKHWGYSFYIEMFAMASLFISMCLAIAYVIQERMNKDSNNDYRLATANTADFYGLDPYETRLAMRDLPSVPRYR</sequence>
<evidence type="ECO:0000256" key="5">
    <source>
        <dbReference type="ARBA" id="ARBA00060861"/>
    </source>
</evidence>
<reference evidence="7" key="1">
    <citation type="submission" date="2020-09" db="EMBL/GenBank/DDBJ databases">
        <authorList>
            <person name="Kikuchi T."/>
        </authorList>
    </citation>
    <scope>NUCLEOTIDE SEQUENCE</scope>
    <source>
        <strain evidence="7">SH1</strain>
    </source>
</reference>
<dbReference type="PANTHER" id="PTHR10671:SF54">
    <property type="entry name" value="CLC-LIKE PROTEIN 2"/>
    <property type="match status" value="1"/>
</dbReference>
<dbReference type="Pfam" id="PF07062">
    <property type="entry name" value="Clc-like"/>
    <property type="match status" value="1"/>
</dbReference>
<organism evidence="7 8">
    <name type="scientific">Bursaphelenchus okinawaensis</name>
    <dbReference type="NCBI Taxonomy" id="465554"/>
    <lineage>
        <taxon>Eukaryota</taxon>
        <taxon>Metazoa</taxon>
        <taxon>Ecdysozoa</taxon>
        <taxon>Nematoda</taxon>
        <taxon>Chromadorea</taxon>
        <taxon>Rhabditida</taxon>
        <taxon>Tylenchina</taxon>
        <taxon>Tylenchomorpha</taxon>
        <taxon>Aphelenchoidea</taxon>
        <taxon>Aphelenchoididae</taxon>
        <taxon>Bursaphelenchus</taxon>
    </lineage>
</organism>
<evidence type="ECO:0000313" key="8">
    <source>
        <dbReference type="Proteomes" id="UP000614601"/>
    </source>
</evidence>
<gene>
    <name evidence="7" type="ORF">BOKJ2_LOCUS13168</name>
</gene>
<protein>
    <recommendedName>
        <fullName evidence="9">Clc-like protein 2</fullName>
    </recommendedName>
</protein>
<comment type="caution">
    <text evidence="7">The sequence shown here is derived from an EMBL/GenBank/DDBJ whole genome shotgun (WGS) entry which is preliminary data.</text>
</comment>
<proteinExistence type="inferred from homology"/>
<comment type="subcellular location">
    <subcellularLocation>
        <location evidence="1">Membrane</location>
        <topology evidence="1">Multi-pass membrane protein</topology>
    </subcellularLocation>
</comment>
<keyword evidence="8" id="KW-1185">Reference proteome</keyword>
<dbReference type="EMBL" id="CAJFCW020000006">
    <property type="protein sequence ID" value="CAG9125798.1"/>
    <property type="molecule type" value="Genomic_DNA"/>
</dbReference>
<name>A0A811LLX7_9BILA</name>
<keyword evidence="4 6" id="KW-0472">Membrane</keyword>
<dbReference type="Proteomes" id="UP000614601">
    <property type="component" value="Unassembled WGS sequence"/>
</dbReference>
<dbReference type="InterPro" id="IPR010761">
    <property type="entry name" value="Clc_prot-like"/>
</dbReference>
<feature type="transmembrane region" description="Helical" evidence="6">
    <location>
        <begin position="93"/>
        <end position="115"/>
    </location>
</feature>
<evidence type="ECO:0000256" key="6">
    <source>
        <dbReference type="SAM" id="Phobius"/>
    </source>
</evidence>
<dbReference type="GO" id="GO:0005886">
    <property type="term" value="C:plasma membrane"/>
    <property type="evidence" value="ECO:0007669"/>
    <property type="project" value="TreeGrafter"/>
</dbReference>
<feature type="transmembrane region" description="Helical" evidence="6">
    <location>
        <begin position="127"/>
        <end position="151"/>
    </location>
</feature>
<dbReference type="InterPro" id="IPR050579">
    <property type="entry name" value="PMP-22/EMP/MP20-like"/>
</dbReference>
<dbReference type="AlphaFoldDB" id="A0A811LLX7"/>
<dbReference type="PROSITE" id="PS01346">
    <property type="entry name" value="CLAUDIN"/>
    <property type="match status" value="1"/>
</dbReference>
<dbReference type="OrthoDB" id="10025519at2759"/>
<dbReference type="EMBL" id="CAJFDH010000006">
    <property type="protein sequence ID" value="CAD5229109.1"/>
    <property type="molecule type" value="Genomic_DNA"/>
</dbReference>
<keyword evidence="2 6" id="KW-0812">Transmembrane</keyword>
<evidence type="ECO:0000256" key="4">
    <source>
        <dbReference type="ARBA" id="ARBA00023136"/>
    </source>
</evidence>